<organism evidence="1 2">
    <name type="scientific">Portunus trituberculatus</name>
    <name type="common">Swimming crab</name>
    <name type="synonym">Neptunus trituberculatus</name>
    <dbReference type="NCBI Taxonomy" id="210409"/>
    <lineage>
        <taxon>Eukaryota</taxon>
        <taxon>Metazoa</taxon>
        <taxon>Ecdysozoa</taxon>
        <taxon>Arthropoda</taxon>
        <taxon>Crustacea</taxon>
        <taxon>Multicrustacea</taxon>
        <taxon>Malacostraca</taxon>
        <taxon>Eumalacostraca</taxon>
        <taxon>Eucarida</taxon>
        <taxon>Decapoda</taxon>
        <taxon>Pleocyemata</taxon>
        <taxon>Brachyura</taxon>
        <taxon>Eubrachyura</taxon>
        <taxon>Portunoidea</taxon>
        <taxon>Portunidae</taxon>
        <taxon>Portuninae</taxon>
        <taxon>Portunus</taxon>
    </lineage>
</organism>
<proteinExistence type="predicted"/>
<comment type="caution">
    <text evidence="1">The sequence shown here is derived from an EMBL/GenBank/DDBJ whole genome shotgun (WGS) entry which is preliminary data.</text>
</comment>
<sequence>MVGSCLGFRYQRKRHEGRNVKVQKSVPAFTRVSEHNIRRGCAGLVSQKVKVLFRGVERPAGRSRPRRGAGGGVGGLLYKSIVSAQDAPNTNIAFREEEPQSVLTPQPAGVRICG</sequence>
<gene>
    <name evidence="1" type="ORF">E2C01_034034</name>
</gene>
<reference evidence="1 2" key="1">
    <citation type="submission" date="2019-05" db="EMBL/GenBank/DDBJ databases">
        <title>Another draft genome of Portunus trituberculatus and its Hox gene families provides insights of decapod evolution.</title>
        <authorList>
            <person name="Jeong J.-H."/>
            <person name="Song I."/>
            <person name="Kim S."/>
            <person name="Choi T."/>
            <person name="Kim D."/>
            <person name="Ryu S."/>
            <person name="Kim W."/>
        </authorList>
    </citation>
    <scope>NUCLEOTIDE SEQUENCE [LARGE SCALE GENOMIC DNA]</scope>
    <source>
        <tissue evidence="1">Muscle</tissue>
    </source>
</reference>
<dbReference type="Proteomes" id="UP000324222">
    <property type="component" value="Unassembled WGS sequence"/>
</dbReference>
<evidence type="ECO:0000313" key="2">
    <source>
        <dbReference type="Proteomes" id="UP000324222"/>
    </source>
</evidence>
<name>A0A5B7F7E5_PORTR</name>
<dbReference type="EMBL" id="VSRR010004705">
    <property type="protein sequence ID" value="MPC40474.1"/>
    <property type="molecule type" value="Genomic_DNA"/>
</dbReference>
<dbReference type="AlphaFoldDB" id="A0A5B7F7E5"/>
<protein>
    <submittedName>
        <fullName evidence="1">Uncharacterized protein</fullName>
    </submittedName>
</protein>
<keyword evidence="2" id="KW-1185">Reference proteome</keyword>
<accession>A0A5B7F7E5</accession>
<evidence type="ECO:0000313" key="1">
    <source>
        <dbReference type="EMBL" id="MPC40474.1"/>
    </source>
</evidence>